<reference evidence="3 4" key="1">
    <citation type="submission" date="2018-03" db="EMBL/GenBank/DDBJ databases">
        <title>Genomic Encyclopedia of Type Strains, Phase III (KMG-III): the genomes of soil and plant-associated and newly described type strains.</title>
        <authorList>
            <person name="Whitman W."/>
        </authorList>
    </citation>
    <scope>NUCLEOTIDE SEQUENCE [LARGE SCALE GENOMIC DNA]</scope>
    <source>
        <strain evidence="3 4">CGMCC 1.07653</strain>
    </source>
</reference>
<evidence type="ECO:0000313" key="3">
    <source>
        <dbReference type="EMBL" id="PSL48434.1"/>
    </source>
</evidence>
<feature type="chain" id="PRO_5015136090" evidence="1">
    <location>
        <begin position="26"/>
        <end position="471"/>
    </location>
</feature>
<organism evidence="3 4">
    <name type="scientific">Salsuginibacillus halophilus</name>
    <dbReference type="NCBI Taxonomy" id="517424"/>
    <lineage>
        <taxon>Bacteria</taxon>
        <taxon>Bacillati</taxon>
        <taxon>Bacillota</taxon>
        <taxon>Bacilli</taxon>
        <taxon>Bacillales</taxon>
        <taxon>Bacillaceae</taxon>
        <taxon>Salsuginibacillus</taxon>
    </lineage>
</organism>
<dbReference type="AlphaFoldDB" id="A0A2P8HQG9"/>
<protein>
    <submittedName>
        <fullName evidence="3">Ig-like protein group 4</fullName>
    </submittedName>
</protein>
<dbReference type="SUPFAM" id="SSF49313">
    <property type="entry name" value="Cadherin-like"/>
    <property type="match status" value="1"/>
</dbReference>
<dbReference type="InterPro" id="IPR011081">
    <property type="entry name" value="Big_4"/>
</dbReference>
<dbReference type="GO" id="GO:0016020">
    <property type="term" value="C:membrane"/>
    <property type="evidence" value="ECO:0007669"/>
    <property type="project" value="InterPro"/>
</dbReference>
<evidence type="ECO:0000256" key="1">
    <source>
        <dbReference type="SAM" id="SignalP"/>
    </source>
</evidence>
<name>A0A2P8HQG9_9BACI</name>
<dbReference type="OrthoDB" id="2959655at2"/>
<dbReference type="EMBL" id="PYAV01000004">
    <property type="protein sequence ID" value="PSL48434.1"/>
    <property type="molecule type" value="Genomic_DNA"/>
</dbReference>
<keyword evidence="1" id="KW-0732">Signal</keyword>
<dbReference type="Pfam" id="PF05345">
    <property type="entry name" value="He_PIG"/>
    <property type="match status" value="1"/>
</dbReference>
<feature type="domain" description="Bacterial Ig-like" evidence="2">
    <location>
        <begin position="321"/>
        <end position="368"/>
    </location>
</feature>
<gene>
    <name evidence="3" type="ORF">B0H94_10434</name>
</gene>
<dbReference type="InterPro" id="IPR015919">
    <property type="entry name" value="Cadherin-like_sf"/>
</dbReference>
<keyword evidence="4" id="KW-1185">Reference proteome</keyword>
<evidence type="ECO:0000259" key="2">
    <source>
        <dbReference type="Pfam" id="PF07532"/>
    </source>
</evidence>
<evidence type="ECO:0000313" key="4">
    <source>
        <dbReference type="Proteomes" id="UP000242310"/>
    </source>
</evidence>
<dbReference type="Proteomes" id="UP000242310">
    <property type="component" value="Unassembled WGS sequence"/>
</dbReference>
<comment type="caution">
    <text evidence="3">The sequence shown here is derived from an EMBL/GenBank/DDBJ whole genome shotgun (WGS) entry which is preliminary data.</text>
</comment>
<proteinExistence type="predicted"/>
<dbReference type="Gene3D" id="2.60.40.10">
    <property type="entry name" value="Immunoglobulins"/>
    <property type="match status" value="1"/>
</dbReference>
<sequence>MFNKRLTGSALTAAGLLLFAGSAAAADGSMSLGDERALENEVTIPLVLQDVDDLDRGQFEITAPRDGTAFTFSDYDVKDAFQDHFHVNTRQEDHALVIDFSSRGGAVDFDRETVLELTFTPEEADQTETTINILNHDLENSSGNSIIPDTYGGTLEHGHKPGDPAGEDRVSPASAIQVLQHVSGHRPMSDGHLRDVADVSSNGYLTTSDAQAILRKAIGTQDSFLSIMAPESTNILEGQAVTMALGANHGNPPYTYNVSSGSLPRGLELDENSGTISGTPTRDEERTFELSVTDRLGDTAFQELSIRSIESEIEQVAHIPTITMASGDSPDFPARVEVTYESGDTSLEIVEWDDFDAEEPGLYPVYGELGDTLLNIQTEVLVQEEPAILDVDANHQGGIFSLHELYVDTTDEVFTVQLQEVEGENEPVSFHYEGGEQYSLATPQFDPGTEVRVEAHNRYEELIDVSYLTMP</sequence>
<feature type="signal peptide" evidence="1">
    <location>
        <begin position="1"/>
        <end position="25"/>
    </location>
</feature>
<dbReference type="InterPro" id="IPR013783">
    <property type="entry name" value="Ig-like_fold"/>
</dbReference>
<dbReference type="RefSeq" id="WP_106588006.1">
    <property type="nucleotide sequence ID" value="NZ_PYAV01000004.1"/>
</dbReference>
<accession>A0A2P8HQG9</accession>
<dbReference type="GO" id="GO:0005509">
    <property type="term" value="F:calcium ion binding"/>
    <property type="evidence" value="ECO:0007669"/>
    <property type="project" value="InterPro"/>
</dbReference>
<dbReference type="Pfam" id="PF07532">
    <property type="entry name" value="Big_4"/>
    <property type="match status" value="1"/>
</dbReference>